<proteinExistence type="inferred from homology"/>
<feature type="transmembrane region" description="Helical" evidence="7">
    <location>
        <begin position="227"/>
        <end position="246"/>
    </location>
</feature>
<organism evidence="9 10">
    <name type="scientific">Eutypa lata (strain UCR-EL1)</name>
    <name type="common">Grapevine dieback disease fungus</name>
    <name type="synonym">Eutypa armeniacae</name>
    <dbReference type="NCBI Taxonomy" id="1287681"/>
    <lineage>
        <taxon>Eukaryota</taxon>
        <taxon>Fungi</taxon>
        <taxon>Dikarya</taxon>
        <taxon>Ascomycota</taxon>
        <taxon>Pezizomycotina</taxon>
        <taxon>Sordariomycetes</taxon>
        <taxon>Xylariomycetidae</taxon>
        <taxon>Xylariales</taxon>
        <taxon>Diatrypaceae</taxon>
        <taxon>Eutypa</taxon>
    </lineage>
</organism>
<evidence type="ECO:0000256" key="1">
    <source>
        <dbReference type="ARBA" id="ARBA00004141"/>
    </source>
</evidence>
<feature type="domain" description="Rhodopsin" evidence="8">
    <location>
        <begin position="38"/>
        <end position="243"/>
    </location>
</feature>
<dbReference type="HOGENOM" id="CLU_769529_0_0_1"/>
<keyword evidence="4 7" id="KW-0472">Membrane</keyword>
<feature type="region of interest" description="Disordered" evidence="6">
    <location>
        <begin position="276"/>
        <end position="335"/>
    </location>
</feature>
<dbReference type="Proteomes" id="UP000012174">
    <property type="component" value="Unassembled WGS sequence"/>
</dbReference>
<evidence type="ECO:0000313" key="10">
    <source>
        <dbReference type="Proteomes" id="UP000012174"/>
    </source>
</evidence>
<dbReference type="InterPro" id="IPR052337">
    <property type="entry name" value="SAT4-like"/>
</dbReference>
<evidence type="ECO:0000256" key="2">
    <source>
        <dbReference type="ARBA" id="ARBA00022692"/>
    </source>
</evidence>
<comment type="subcellular location">
    <subcellularLocation>
        <location evidence="1">Membrane</location>
        <topology evidence="1">Multi-pass membrane protein</topology>
    </subcellularLocation>
</comment>
<accession>M7SS65</accession>
<dbReference type="EMBL" id="KB706459">
    <property type="protein sequence ID" value="EMR67348.1"/>
    <property type="molecule type" value="Genomic_DNA"/>
</dbReference>
<keyword evidence="10" id="KW-1185">Reference proteome</keyword>
<dbReference type="InterPro" id="IPR049326">
    <property type="entry name" value="Rhodopsin_dom_fungi"/>
</dbReference>
<evidence type="ECO:0000256" key="7">
    <source>
        <dbReference type="SAM" id="Phobius"/>
    </source>
</evidence>
<dbReference type="AlphaFoldDB" id="M7SS65"/>
<dbReference type="PANTHER" id="PTHR33048:SF155">
    <property type="entry name" value="INTEGRAL MEMBRANE PROTEIN"/>
    <property type="match status" value="1"/>
</dbReference>
<feature type="transmembrane region" description="Helical" evidence="7">
    <location>
        <begin position="150"/>
        <end position="171"/>
    </location>
</feature>
<evidence type="ECO:0000313" key="9">
    <source>
        <dbReference type="EMBL" id="EMR67348.1"/>
    </source>
</evidence>
<dbReference type="GO" id="GO:0016020">
    <property type="term" value="C:membrane"/>
    <property type="evidence" value="ECO:0007669"/>
    <property type="project" value="UniProtKB-SubCell"/>
</dbReference>
<dbReference type="eggNOG" id="ENOG502SHVM">
    <property type="taxonomic scope" value="Eukaryota"/>
</dbReference>
<dbReference type="Pfam" id="PF20684">
    <property type="entry name" value="Fung_rhodopsin"/>
    <property type="match status" value="1"/>
</dbReference>
<dbReference type="PANTHER" id="PTHR33048">
    <property type="entry name" value="PTH11-LIKE INTEGRAL MEMBRANE PROTEIN (AFU_ORTHOLOGUE AFUA_5G11245)"/>
    <property type="match status" value="1"/>
</dbReference>
<dbReference type="KEGG" id="ela:UCREL1_5661"/>
<comment type="similarity">
    <text evidence="5">Belongs to the SAT4 family.</text>
</comment>
<gene>
    <name evidence="9" type="ORF">UCREL1_5661</name>
</gene>
<evidence type="ECO:0000256" key="6">
    <source>
        <dbReference type="SAM" id="MobiDB-lite"/>
    </source>
</evidence>
<protein>
    <submittedName>
        <fullName evidence="9">Putative integral membrane protein</fullName>
    </submittedName>
</protein>
<name>M7SS65_EUTLA</name>
<keyword evidence="2 7" id="KW-0812">Transmembrane</keyword>
<evidence type="ECO:0000256" key="3">
    <source>
        <dbReference type="ARBA" id="ARBA00022989"/>
    </source>
</evidence>
<keyword evidence="3 7" id="KW-1133">Transmembrane helix</keyword>
<feature type="transmembrane region" description="Helical" evidence="7">
    <location>
        <begin position="109"/>
        <end position="129"/>
    </location>
</feature>
<reference evidence="10" key="1">
    <citation type="journal article" date="2013" name="Genome Announc.">
        <title>Draft genome sequence of the grapevine dieback fungus Eutypa lata UCR-EL1.</title>
        <authorList>
            <person name="Blanco-Ulate B."/>
            <person name="Rolshausen P.E."/>
            <person name="Cantu D."/>
        </authorList>
    </citation>
    <scope>NUCLEOTIDE SEQUENCE [LARGE SCALE GENOMIC DNA]</scope>
    <source>
        <strain evidence="10">UCR-EL1</strain>
    </source>
</reference>
<dbReference type="OrthoDB" id="3923077at2759"/>
<evidence type="ECO:0000259" key="8">
    <source>
        <dbReference type="Pfam" id="PF20684"/>
    </source>
</evidence>
<evidence type="ECO:0000256" key="4">
    <source>
        <dbReference type="ARBA" id="ARBA00023136"/>
    </source>
</evidence>
<evidence type="ECO:0000256" key="5">
    <source>
        <dbReference type="ARBA" id="ARBA00038359"/>
    </source>
</evidence>
<sequence length="360" mass="39528">MAPPPPPLDPALAGEDKGPTITGVSSAVVALSTLFVIARLWVRVRIMRKFELDDWLIVISTVSKTISRSFRAEYLRKPKICAWISVGFDVAAVKSGSGRHIQTLTTDELQGAILLTFLGLVSGILSFCVPKLAIVKLLSTLLNPSRLHLIWLWSISIFNLLILLGCLGMVFGQCYPSKSQWDFSVVAEYCWDKQYTVVYTQAVSDLYLSVYPAVVLYKIHLPTKKKVALSAALGIGSISTVVAADLKYLVSQRLIRTDDGSNLSIFTLLGPSQRAYPASDRRKGNDDEAVVVPKPAGTPNRTLNENEAALGTVNAKPQNDDSSAPPKTYQGIYRTDDIDISYAREETGNPKSRYHHGDWA</sequence>
<feature type="transmembrane region" description="Helical" evidence="7">
    <location>
        <begin position="20"/>
        <end position="42"/>
    </location>
</feature>